<feature type="compositionally biased region" description="Polar residues" evidence="1">
    <location>
        <begin position="15"/>
        <end position="25"/>
    </location>
</feature>
<comment type="caution">
    <text evidence="2">The sequence shown here is derived from an EMBL/GenBank/DDBJ whole genome shotgun (WGS) entry which is preliminary data.</text>
</comment>
<proteinExistence type="predicted"/>
<evidence type="ECO:0000256" key="1">
    <source>
        <dbReference type="SAM" id="MobiDB-lite"/>
    </source>
</evidence>
<keyword evidence="3" id="KW-1185">Reference proteome</keyword>
<name>A0A562SN09_CHIJA</name>
<feature type="compositionally biased region" description="Basic and acidic residues" evidence="1">
    <location>
        <begin position="26"/>
        <end position="39"/>
    </location>
</feature>
<accession>A0A562SN09</accession>
<reference evidence="2 3" key="1">
    <citation type="journal article" date="2013" name="Stand. Genomic Sci.">
        <title>Genomic Encyclopedia of Type Strains, Phase I: The one thousand microbial genomes (KMG-I) project.</title>
        <authorList>
            <person name="Kyrpides N.C."/>
            <person name="Woyke T."/>
            <person name="Eisen J.A."/>
            <person name="Garrity G."/>
            <person name="Lilburn T.G."/>
            <person name="Beck B.J."/>
            <person name="Whitman W.B."/>
            <person name="Hugenholtz P."/>
            <person name="Klenk H.P."/>
        </authorList>
    </citation>
    <scope>NUCLEOTIDE SEQUENCE [LARGE SCALE GENOMIC DNA]</scope>
    <source>
        <strain evidence="2 3">DSM 13484</strain>
    </source>
</reference>
<organism evidence="2 3">
    <name type="scientific">Chitinophaga japonensis</name>
    <name type="common">Flexibacter japonensis</name>
    <dbReference type="NCBI Taxonomy" id="104662"/>
    <lineage>
        <taxon>Bacteria</taxon>
        <taxon>Pseudomonadati</taxon>
        <taxon>Bacteroidota</taxon>
        <taxon>Chitinophagia</taxon>
        <taxon>Chitinophagales</taxon>
        <taxon>Chitinophagaceae</taxon>
        <taxon>Chitinophaga</taxon>
    </lineage>
</organism>
<feature type="compositionally biased region" description="Acidic residues" evidence="1">
    <location>
        <begin position="40"/>
        <end position="53"/>
    </location>
</feature>
<dbReference type="RefSeq" id="WP_145718938.1">
    <property type="nucleotide sequence ID" value="NZ_BAAAFY010000006.1"/>
</dbReference>
<evidence type="ECO:0000313" key="3">
    <source>
        <dbReference type="Proteomes" id="UP000316778"/>
    </source>
</evidence>
<gene>
    <name evidence="2" type="ORF">LX66_5246</name>
</gene>
<feature type="region of interest" description="Disordered" evidence="1">
    <location>
        <begin position="1"/>
        <end position="81"/>
    </location>
</feature>
<dbReference type="Proteomes" id="UP000316778">
    <property type="component" value="Unassembled WGS sequence"/>
</dbReference>
<evidence type="ECO:0000313" key="2">
    <source>
        <dbReference type="EMBL" id="TWI82669.1"/>
    </source>
</evidence>
<dbReference type="EMBL" id="VLLG01000006">
    <property type="protein sequence ID" value="TWI82669.1"/>
    <property type="molecule type" value="Genomic_DNA"/>
</dbReference>
<sequence length="81" mass="9182">MQSKKEKPNAGQAGGTNPTARNFQRPNDEEKAKAQRTPEMEEDDEPVLDETDLEENHLTDEEADNIEWDPASGKNKKQDDQ</sequence>
<protein>
    <submittedName>
        <fullName evidence="2">Uncharacterized protein</fullName>
    </submittedName>
</protein>
<dbReference type="OrthoDB" id="10008076at2"/>
<dbReference type="AlphaFoldDB" id="A0A562SN09"/>